<feature type="transmembrane region" description="Helical" evidence="26">
    <location>
        <begin position="12"/>
        <end position="34"/>
    </location>
</feature>
<dbReference type="SUPFAM" id="SSF81338">
    <property type="entry name" value="Aquaporin-like"/>
    <property type="match status" value="1"/>
</dbReference>
<proteinExistence type="inferred from homology"/>
<dbReference type="EMBL" id="CAJHUB010000753">
    <property type="protein sequence ID" value="CAD7681531.1"/>
    <property type="molecule type" value="Genomic_DNA"/>
</dbReference>
<comment type="subunit">
    <text evidence="6">Homotetramer.</text>
</comment>
<evidence type="ECO:0000256" key="26">
    <source>
        <dbReference type="SAM" id="Phobius"/>
    </source>
</evidence>
<evidence type="ECO:0000313" key="27">
    <source>
        <dbReference type="EMBL" id="CAD7681531.1"/>
    </source>
</evidence>
<dbReference type="Gene3D" id="1.20.1080.10">
    <property type="entry name" value="Glycerol uptake facilitator protein"/>
    <property type="match status" value="1"/>
</dbReference>
<evidence type="ECO:0000256" key="19">
    <source>
        <dbReference type="ARBA" id="ARBA00031624"/>
    </source>
</evidence>
<comment type="subcellular location">
    <subcellularLocation>
        <location evidence="2">Apical cell membrane</location>
        <topology evidence="2">Multi-pass membrane protein</topology>
    </subcellularLocation>
    <subcellularLocation>
        <location evidence="4">Basolateral cell membrane</location>
        <topology evidence="4">Multi-pass membrane protein</topology>
    </subcellularLocation>
    <subcellularLocation>
        <location evidence="3">Cytoplasmic vesicle membrane</location>
        <topology evidence="3">Multi-pass membrane protein</topology>
    </subcellularLocation>
    <subcellularLocation>
        <location evidence="1">Golgi apparatus</location>
        <location evidence="1">trans-Golgi network membrane</location>
        <topology evidence="1">Multi-pass membrane protein</topology>
    </subcellularLocation>
</comment>
<dbReference type="PRINTS" id="PR00783">
    <property type="entry name" value="MINTRINSICP"/>
</dbReference>
<dbReference type="CDD" id="cd00333">
    <property type="entry name" value="MIP"/>
    <property type="match status" value="1"/>
</dbReference>
<dbReference type="PRINTS" id="PR02014">
    <property type="entry name" value="AQUAPORIN2"/>
</dbReference>
<feature type="region of interest" description="Disordered" evidence="25">
    <location>
        <begin position="386"/>
        <end position="434"/>
    </location>
</feature>
<feature type="compositionally biased region" description="Pro residues" evidence="25">
    <location>
        <begin position="275"/>
        <end position="300"/>
    </location>
</feature>
<evidence type="ECO:0000256" key="23">
    <source>
        <dbReference type="ARBA" id="ARBA00049405"/>
    </source>
</evidence>
<feature type="compositionally biased region" description="Pro residues" evidence="25">
    <location>
        <begin position="386"/>
        <end position="400"/>
    </location>
</feature>
<organism evidence="27 28">
    <name type="scientific">Nyctereutes procyonoides</name>
    <name type="common">Raccoon dog</name>
    <name type="synonym">Canis procyonoides</name>
    <dbReference type="NCBI Taxonomy" id="34880"/>
    <lineage>
        <taxon>Eukaryota</taxon>
        <taxon>Metazoa</taxon>
        <taxon>Chordata</taxon>
        <taxon>Craniata</taxon>
        <taxon>Vertebrata</taxon>
        <taxon>Euteleostomi</taxon>
        <taxon>Mammalia</taxon>
        <taxon>Eutheria</taxon>
        <taxon>Laurasiatheria</taxon>
        <taxon>Carnivora</taxon>
        <taxon>Caniformia</taxon>
        <taxon>Canidae</taxon>
        <taxon>Nyctereutes</taxon>
    </lineage>
</organism>
<feature type="transmembrane region" description="Helical" evidence="26">
    <location>
        <begin position="86"/>
        <end position="107"/>
    </location>
</feature>
<evidence type="ECO:0000256" key="1">
    <source>
        <dbReference type="ARBA" id="ARBA00004166"/>
    </source>
</evidence>
<feature type="region of interest" description="Disordered" evidence="25">
    <location>
        <begin position="221"/>
        <end position="339"/>
    </location>
</feature>
<evidence type="ECO:0000256" key="16">
    <source>
        <dbReference type="ARBA" id="ARBA00023329"/>
    </source>
</evidence>
<dbReference type="GO" id="GO:0005794">
    <property type="term" value="C:Golgi apparatus"/>
    <property type="evidence" value="ECO:0007669"/>
    <property type="project" value="UniProtKB-SubCell"/>
</dbReference>
<comment type="similarity">
    <text evidence="5">Belongs to the MIP/aquaporin (TC 1.A.8) family.</text>
</comment>
<evidence type="ECO:0000256" key="17">
    <source>
        <dbReference type="ARBA" id="ARBA00030671"/>
    </source>
</evidence>
<feature type="transmembrane region" description="Helical" evidence="26">
    <location>
        <begin position="40"/>
        <end position="59"/>
    </location>
</feature>
<keyword evidence="11 26" id="KW-0812">Transmembrane</keyword>
<keyword evidence="28" id="KW-1185">Reference proteome</keyword>
<evidence type="ECO:0000256" key="12">
    <source>
        <dbReference type="ARBA" id="ARBA00022989"/>
    </source>
</evidence>
<evidence type="ECO:0000256" key="15">
    <source>
        <dbReference type="ARBA" id="ARBA00023180"/>
    </source>
</evidence>
<keyword evidence="13" id="KW-0333">Golgi apparatus</keyword>
<evidence type="ECO:0000256" key="13">
    <source>
        <dbReference type="ARBA" id="ARBA00023034"/>
    </source>
</evidence>
<dbReference type="InterPro" id="IPR034294">
    <property type="entry name" value="Aquaporin_transptr"/>
</dbReference>
<dbReference type="Pfam" id="PF00230">
    <property type="entry name" value="MIP"/>
    <property type="match status" value="1"/>
</dbReference>
<accession>A0A811YY64</accession>
<evidence type="ECO:0000256" key="18">
    <source>
        <dbReference type="ARBA" id="ARBA00031462"/>
    </source>
</evidence>
<keyword evidence="12 26" id="KW-1133">Transmembrane helix</keyword>
<evidence type="ECO:0000256" key="2">
    <source>
        <dbReference type="ARBA" id="ARBA00004424"/>
    </source>
</evidence>
<evidence type="ECO:0000256" key="5">
    <source>
        <dbReference type="ARBA" id="ARBA00006175"/>
    </source>
</evidence>
<evidence type="ECO:0000256" key="21">
    <source>
        <dbReference type="ARBA" id="ARBA00033351"/>
    </source>
</evidence>
<keyword evidence="10" id="KW-0597">Phosphoprotein</keyword>
<feature type="compositionally biased region" description="Low complexity" evidence="25">
    <location>
        <begin position="244"/>
        <end position="261"/>
    </location>
</feature>
<dbReference type="GO" id="GO:0030659">
    <property type="term" value="C:cytoplasmic vesicle membrane"/>
    <property type="evidence" value="ECO:0007669"/>
    <property type="project" value="UniProtKB-SubCell"/>
</dbReference>
<feature type="transmembrane region" description="Helical" evidence="26">
    <location>
        <begin position="127"/>
        <end position="147"/>
    </location>
</feature>
<dbReference type="InterPro" id="IPR023271">
    <property type="entry name" value="Aquaporin-like"/>
</dbReference>
<evidence type="ECO:0000256" key="11">
    <source>
        <dbReference type="ARBA" id="ARBA00022692"/>
    </source>
</evidence>
<dbReference type="AlphaFoldDB" id="A0A811YY64"/>
<sequence length="563" mass="58823">MWELRSIAFSRAVFAEFLATLLFVFFGLGAALNWPQALPSVLQIAMAFGLGIGTLVQALGHVSGAHINPAVTVACLVGCHVSFLRAAFYVAAQLLGAVAGAALLHEITPPHVRGDLAVNALSNNTTAGQAVTVELFLTLQLVLCIFASTDERRGDNLGTPALSIGFSVALGHLLGIHYTGCSMNPARSLAPAVVTGLLDRTPGGRHPGLPPLQLRAVPARQEPGRAPGGAQGAGARRRLGGARGAPATVGGAALAAEPAPGQQGLSRRRPHPQPRPRGAPATAGPPPTSPPSPVPAPREPLPGRRVALSPAGCALSAVPPSGPRRELDPWGARPAGRGPGNPRRVFASVGACVQKCVPPQCLCVPRCAVVHTPGGQWLCLWRASAPPHPQPPLPSPPDPPQRNKSASSAVTSSPGALRECSLRQGRGGPGGRLESPDCHPLPCLCWKIPPSRSPKVCQHPLLETEKYQPENGFSRSGLWKKGGLGGPGPPFCPEGRPLQKRKPAYVCVCLYVCVYVPHVCMRPPPISRGLRTQRLACGRANKALYGPHGLCLGRGRDLQLDTW</sequence>
<name>A0A811YY64_NYCPR</name>
<evidence type="ECO:0000256" key="14">
    <source>
        <dbReference type="ARBA" id="ARBA00023136"/>
    </source>
</evidence>
<reference evidence="27" key="1">
    <citation type="submission" date="2020-12" db="EMBL/GenBank/DDBJ databases">
        <authorList>
            <consortium name="Molecular Ecology Group"/>
        </authorList>
    </citation>
    <scope>NUCLEOTIDE SEQUENCE</scope>
    <source>
        <strain evidence="27">TBG_1078</strain>
    </source>
</reference>
<evidence type="ECO:0000313" key="28">
    <source>
        <dbReference type="Proteomes" id="UP000645828"/>
    </source>
</evidence>
<protein>
    <recommendedName>
        <fullName evidence="7">Aquaporin-2</fullName>
    </recommendedName>
    <alternativeName>
        <fullName evidence="17">ADH water channel</fullName>
    </alternativeName>
    <alternativeName>
        <fullName evidence="21">Aquaporin-CD</fullName>
    </alternativeName>
    <alternativeName>
        <fullName evidence="18">Collecting duct water channel protein</fullName>
    </alternativeName>
    <alternativeName>
        <fullName evidence="19">WCH-CD</fullName>
    </alternativeName>
    <alternativeName>
        <fullName evidence="20">Water channel protein for renal collecting duct</fullName>
    </alternativeName>
</protein>
<feature type="compositionally biased region" description="Polar residues" evidence="25">
    <location>
        <begin position="402"/>
        <end position="414"/>
    </location>
</feature>
<comment type="catalytic activity">
    <reaction evidence="23">
        <text>glycerol(in) = glycerol(out)</text>
        <dbReference type="Rhea" id="RHEA:29675"/>
        <dbReference type="ChEBI" id="CHEBI:17754"/>
    </reaction>
</comment>
<keyword evidence="8" id="KW-0813">Transport</keyword>
<dbReference type="Proteomes" id="UP000645828">
    <property type="component" value="Unassembled WGS sequence"/>
</dbReference>
<dbReference type="GO" id="GO:0016323">
    <property type="term" value="C:basolateral plasma membrane"/>
    <property type="evidence" value="ECO:0007669"/>
    <property type="project" value="UniProtKB-SubCell"/>
</dbReference>
<dbReference type="FunFam" id="1.20.1080.10:FF:000032">
    <property type="entry name" value="Aquaporin-2"/>
    <property type="match status" value="1"/>
</dbReference>
<keyword evidence="16" id="KW-0968">Cytoplasmic vesicle</keyword>
<dbReference type="InterPro" id="IPR000425">
    <property type="entry name" value="MIP"/>
</dbReference>
<dbReference type="GO" id="GO:0016324">
    <property type="term" value="C:apical plasma membrane"/>
    <property type="evidence" value="ECO:0007669"/>
    <property type="project" value="UniProtKB-SubCell"/>
</dbReference>
<evidence type="ECO:0000256" key="24">
    <source>
        <dbReference type="ARBA" id="ARBA00049581"/>
    </source>
</evidence>
<dbReference type="InterPro" id="IPR022357">
    <property type="entry name" value="MIP_CS"/>
</dbReference>
<evidence type="ECO:0000256" key="25">
    <source>
        <dbReference type="SAM" id="MobiDB-lite"/>
    </source>
</evidence>
<evidence type="ECO:0000256" key="7">
    <source>
        <dbReference type="ARBA" id="ARBA00020967"/>
    </source>
</evidence>
<keyword evidence="9" id="KW-1003">Cell membrane</keyword>
<evidence type="ECO:0000256" key="6">
    <source>
        <dbReference type="ARBA" id="ARBA00011881"/>
    </source>
</evidence>
<dbReference type="PROSITE" id="PS00221">
    <property type="entry name" value="MIP"/>
    <property type="match status" value="1"/>
</dbReference>
<keyword evidence="15" id="KW-0325">Glycoprotein</keyword>
<dbReference type="PANTHER" id="PTHR19139">
    <property type="entry name" value="AQUAPORIN TRANSPORTER"/>
    <property type="match status" value="1"/>
</dbReference>
<evidence type="ECO:0000256" key="10">
    <source>
        <dbReference type="ARBA" id="ARBA00022553"/>
    </source>
</evidence>
<comment type="catalytic activity">
    <reaction evidence="22">
        <text>H2O(in) = H2O(out)</text>
        <dbReference type="Rhea" id="RHEA:29667"/>
        <dbReference type="ChEBI" id="CHEBI:15377"/>
    </reaction>
</comment>
<evidence type="ECO:0000256" key="9">
    <source>
        <dbReference type="ARBA" id="ARBA00022475"/>
    </source>
</evidence>
<evidence type="ECO:0000256" key="22">
    <source>
        <dbReference type="ARBA" id="ARBA00034651"/>
    </source>
</evidence>
<keyword evidence="14 26" id="KW-0472">Membrane</keyword>
<dbReference type="GO" id="GO:0015250">
    <property type="term" value="F:water channel activity"/>
    <property type="evidence" value="ECO:0007669"/>
    <property type="project" value="TreeGrafter"/>
</dbReference>
<comment type="caution">
    <text evidence="27">The sequence shown here is derived from an EMBL/GenBank/DDBJ whole genome shotgun (WGS) entry which is preliminary data.</text>
</comment>
<evidence type="ECO:0000256" key="3">
    <source>
        <dbReference type="ARBA" id="ARBA00004439"/>
    </source>
</evidence>
<evidence type="ECO:0000256" key="20">
    <source>
        <dbReference type="ARBA" id="ARBA00033076"/>
    </source>
</evidence>
<dbReference type="PANTHER" id="PTHR19139:SF45">
    <property type="entry name" value="AQUAPORIN-2"/>
    <property type="match status" value="1"/>
</dbReference>
<evidence type="ECO:0000256" key="4">
    <source>
        <dbReference type="ARBA" id="ARBA00004554"/>
    </source>
</evidence>
<feature type="compositionally biased region" description="Low complexity" evidence="25">
    <location>
        <begin position="329"/>
        <end position="339"/>
    </location>
</feature>
<gene>
    <name evidence="27" type="ORF">NYPRO_LOCUS14323</name>
</gene>
<feature type="transmembrane region" description="Helical" evidence="26">
    <location>
        <begin position="159"/>
        <end position="178"/>
    </location>
</feature>
<comment type="function">
    <text evidence="24">Forms a water-specific channel that provides the plasma membranes of renal collecting duct with high permeability to water, thereby permitting water to move in the direction of an osmotic gradient. Plays an essential role in renal water homeostasis. Could also be permeable to glycerol.</text>
</comment>
<evidence type="ECO:0000256" key="8">
    <source>
        <dbReference type="ARBA" id="ARBA00022448"/>
    </source>
</evidence>